<accession>A1SPF2</accession>
<protein>
    <submittedName>
        <fullName evidence="1">Glyoxalase/bleomycin resistance protein/dioxygenase</fullName>
    </submittedName>
</protein>
<evidence type="ECO:0000313" key="1">
    <source>
        <dbReference type="EMBL" id="ABL83687.1"/>
    </source>
</evidence>
<gene>
    <name evidence="1" type="ordered locus">Noca_4190</name>
</gene>
<reference evidence="1" key="1">
    <citation type="journal article" date="2011" name="J. Bacteriol.">
        <title>Genome Sequence of the ethene- and vinyl chloride-oxidizing actinomycete Nocardioides sp. strain JS614.</title>
        <authorList>
            <person name="Coleman N.V."/>
            <person name="Wilson N.L."/>
            <person name="Barry K."/>
            <person name="Brettin T.S."/>
            <person name="Bruce D.C."/>
            <person name="Copeland A."/>
            <person name="Dalin E."/>
            <person name="Detter J.C."/>
            <person name="Del Rio T.G."/>
            <person name="Goodwin L.A."/>
            <person name="Hammon N.M."/>
            <person name="Han S."/>
            <person name="Hauser L.J."/>
            <person name="Israni S."/>
            <person name="Kim E."/>
            <person name="Kyrpides N."/>
            <person name="Land M.L."/>
            <person name="Lapidus A."/>
            <person name="Larimer F.W."/>
            <person name="Lucas S."/>
            <person name="Pitluck S."/>
            <person name="Richardson P."/>
            <person name="Schmutz J."/>
            <person name="Tapia R."/>
            <person name="Thompson S."/>
            <person name="Tice H.N."/>
            <person name="Spain J.C."/>
            <person name="Gossett J.G."/>
            <person name="Mattes T.E."/>
        </authorList>
    </citation>
    <scope>NUCLEOTIDE SEQUENCE</scope>
    <source>
        <strain evidence="1">JS614</strain>
    </source>
</reference>
<sequence>MTVSRPTITDLCLVTHDLEASVEFYTTKLGYTLSSRMPGFADFEGPGVILALWDAQLIRETTGVPALAEEPSGRTVMVAVELSSPVEIDTAYERLRARGIEFYSPPADYPWNARCIYFPGPCGEFWEYFAWLEGGKPGQLGAASTTHDERTIP</sequence>
<name>A0ACD6B8E0_NOCSJ</name>
<keyword evidence="2" id="KW-0002">3D-structure</keyword>
<evidence type="ECO:0007829" key="2">
    <source>
        <dbReference type="PDB" id="4MYM"/>
    </source>
</evidence>
<dbReference type="PDB" id="4MYM">
    <property type="method" value="X-ray"/>
    <property type="resolution" value="1.90 A"/>
    <property type="chains" value="A=2-153"/>
</dbReference>
<reference evidence="2" key="2">
    <citation type="submission" date="2013-09" db="PDB data bank">
        <title>Crystal structure of a glyoxalase/ bleomycin resistance protein/ dioxygenase from Nocardioides.</title>
        <authorList>
            <person name="Eswaramoorthy S."/>
            <person name="Almo S.C."/>
            <person name="Swaminathan S."/>
        </authorList>
    </citation>
    <scope>X-RAY CRYSTALLOGRAPHY (1.90 ANGSTROMS) OF 2-153</scope>
</reference>
<proteinExistence type="evidence at protein level"/>
<organism evidence="1">
    <name type="scientific">Nocardioides sp. (strain ATCC BAA-499 / JS614)</name>
    <dbReference type="NCBI Taxonomy" id="196162"/>
    <lineage>
        <taxon>Bacteria</taxon>
        <taxon>Bacillati</taxon>
        <taxon>Actinomycetota</taxon>
        <taxon>Actinomycetes</taxon>
        <taxon>Propionibacteriales</taxon>
        <taxon>Nocardioidaceae</taxon>
        <taxon>Nocardioides</taxon>
    </lineage>
</organism>
<dbReference type="EMBL" id="CP000509">
    <property type="protein sequence ID" value="ABL83687.1"/>
    <property type="molecule type" value="Genomic_DNA"/>
</dbReference>
<accession>A0ACD6B8E0</accession>